<feature type="modified residue" description="4-aspartylphosphate" evidence="3">
    <location>
        <position position="59"/>
    </location>
</feature>
<dbReference type="SMART" id="SM00421">
    <property type="entry name" value="HTH_LUXR"/>
    <property type="match status" value="1"/>
</dbReference>
<dbReference type="PROSITE" id="PS50110">
    <property type="entry name" value="RESPONSE_REGULATORY"/>
    <property type="match status" value="1"/>
</dbReference>
<protein>
    <submittedName>
        <fullName evidence="6">Two component transcriptional regulator, LuxR family</fullName>
    </submittedName>
</protein>
<dbReference type="GO" id="GO:0006355">
    <property type="term" value="P:regulation of DNA-templated transcription"/>
    <property type="evidence" value="ECO:0007669"/>
    <property type="project" value="InterPro"/>
</dbReference>
<dbReference type="PROSITE" id="PS50043">
    <property type="entry name" value="HTH_LUXR_2"/>
    <property type="match status" value="1"/>
</dbReference>
<dbReference type="AlphaFoldDB" id="A0A1I0RHY1"/>
<feature type="domain" description="HTH luxR-type" evidence="4">
    <location>
        <begin position="140"/>
        <end position="205"/>
    </location>
</feature>
<dbReference type="InterPro" id="IPR011006">
    <property type="entry name" value="CheY-like_superfamily"/>
</dbReference>
<dbReference type="PANTHER" id="PTHR43214:SF17">
    <property type="entry name" value="TRANSCRIPTIONAL REGULATORY PROTEIN RCSB"/>
    <property type="match status" value="1"/>
</dbReference>
<gene>
    <name evidence="6" type="ORF">SAMN04488515_2718</name>
</gene>
<dbReference type="RefSeq" id="WP_089995781.1">
    <property type="nucleotide sequence ID" value="NZ_FOIZ01000002.1"/>
</dbReference>
<dbReference type="GO" id="GO:0003677">
    <property type="term" value="F:DNA binding"/>
    <property type="evidence" value="ECO:0007669"/>
    <property type="project" value="UniProtKB-KW"/>
</dbReference>
<feature type="domain" description="Response regulatory" evidence="5">
    <location>
        <begin position="8"/>
        <end position="124"/>
    </location>
</feature>
<name>A0A1I0RHY1_9RHOB</name>
<dbReference type="InterPro" id="IPR039420">
    <property type="entry name" value="WalR-like"/>
</dbReference>
<organism evidence="6 7">
    <name type="scientific">Cognatiyoonia koreensis</name>
    <dbReference type="NCBI Taxonomy" id="364200"/>
    <lineage>
        <taxon>Bacteria</taxon>
        <taxon>Pseudomonadati</taxon>
        <taxon>Pseudomonadota</taxon>
        <taxon>Alphaproteobacteria</taxon>
        <taxon>Rhodobacterales</taxon>
        <taxon>Paracoccaceae</taxon>
        <taxon>Cognatiyoonia</taxon>
    </lineage>
</organism>
<dbReference type="Gene3D" id="3.40.50.2300">
    <property type="match status" value="1"/>
</dbReference>
<proteinExistence type="predicted"/>
<dbReference type="CDD" id="cd06170">
    <property type="entry name" value="LuxR_C_like"/>
    <property type="match status" value="1"/>
</dbReference>
<dbReference type="OrthoDB" id="9814495at2"/>
<dbReference type="EMBL" id="FOIZ01000002">
    <property type="protein sequence ID" value="SEW40539.1"/>
    <property type="molecule type" value="Genomic_DNA"/>
</dbReference>
<keyword evidence="2" id="KW-0238">DNA-binding</keyword>
<dbReference type="PROSITE" id="PS00622">
    <property type="entry name" value="HTH_LUXR_1"/>
    <property type="match status" value="1"/>
</dbReference>
<keyword evidence="7" id="KW-1185">Reference proteome</keyword>
<dbReference type="Proteomes" id="UP000199167">
    <property type="component" value="Unassembled WGS sequence"/>
</dbReference>
<dbReference type="Pfam" id="PF00072">
    <property type="entry name" value="Response_reg"/>
    <property type="match status" value="1"/>
</dbReference>
<evidence type="ECO:0000256" key="3">
    <source>
        <dbReference type="PROSITE-ProRule" id="PRU00169"/>
    </source>
</evidence>
<dbReference type="InterPro" id="IPR016032">
    <property type="entry name" value="Sig_transdc_resp-reg_C-effctor"/>
</dbReference>
<dbReference type="STRING" id="364200.SAMN04488515_2718"/>
<dbReference type="GO" id="GO:0000160">
    <property type="term" value="P:phosphorelay signal transduction system"/>
    <property type="evidence" value="ECO:0007669"/>
    <property type="project" value="InterPro"/>
</dbReference>
<dbReference type="CDD" id="cd17535">
    <property type="entry name" value="REC_NarL-like"/>
    <property type="match status" value="1"/>
</dbReference>
<keyword evidence="1 3" id="KW-0597">Phosphoprotein</keyword>
<reference evidence="6 7" key="1">
    <citation type="submission" date="2016-10" db="EMBL/GenBank/DDBJ databases">
        <authorList>
            <person name="de Groot N.N."/>
        </authorList>
    </citation>
    <scope>NUCLEOTIDE SEQUENCE [LARGE SCALE GENOMIC DNA]</scope>
    <source>
        <strain evidence="6 7">DSM 17925</strain>
    </source>
</reference>
<evidence type="ECO:0000259" key="4">
    <source>
        <dbReference type="PROSITE" id="PS50043"/>
    </source>
</evidence>
<dbReference type="SMART" id="SM00448">
    <property type="entry name" value="REC"/>
    <property type="match status" value="1"/>
</dbReference>
<dbReference type="Gene3D" id="1.10.10.10">
    <property type="entry name" value="Winged helix-like DNA-binding domain superfamily/Winged helix DNA-binding domain"/>
    <property type="match status" value="1"/>
</dbReference>
<evidence type="ECO:0000313" key="6">
    <source>
        <dbReference type="EMBL" id="SEW40539.1"/>
    </source>
</evidence>
<evidence type="ECO:0000256" key="2">
    <source>
        <dbReference type="ARBA" id="ARBA00023125"/>
    </source>
</evidence>
<dbReference type="InterPro" id="IPR000792">
    <property type="entry name" value="Tscrpt_reg_LuxR_C"/>
</dbReference>
<dbReference type="InterPro" id="IPR001789">
    <property type="entry name" value="Sig_transdc_resp-reg_receiver"/>
</dbReference>
<dbReference type="PANTHER" id="PTHR43214">
    <property type="entry name" value="TWO-COMPONENT RESPONSE REGULATOR"/>
    <property type="match status" value="1"/>
</dbReference>
<evidence type="ECO:0000313" key="7">
    <source>
        <dbReference type="Proteomes" id="UP000199167"/>
    </source>
</evidence>
<accession>A0A1I0RHY1</accession>
<dbReference type="InterPro" id="IPR058245">
    <property type="entry name" value="NreC/VraR/RcsB-like_REC"/>
</dbReference>
<sequence length="213" mass="22824">MKAQANYSAIVADDHELLRHGIANILEEQGNIRVVAHASDGLSAVALTKRHQPDLLTLDIAMPFAQGISVLVEVKRWSPDTRVAVFSGITSSALLRELQDAGADGIFTKRGAISEFEQAIPILLEGGKIVSSDAAEIIAKGTETAALTKRERQIISKIASGLTTKAIAKRLGISPKTVENHRSSIMSKLGVQSMAELLAYAVREGLFDVQSQL</sequence>
<dbReference type="Pfam" id="PF00196">
    <property type="entry name" value="GerE"/>
    <property type="match status" value="1"/>
</dbReference>
<dbReference type="InterPro" id="IPR036388">
    <property type="entry name" value="WH-like_DNA-bd_sf"/>
</dbReference>
<dbReference type="SUPFAM" id="SSF52172">
    <property type="entry name" value="CheY-like"/>
    <property type="match status" value="1"/>
</dbReference>
<evidence type="ECO:0000256" key="1">
    <source>
        <dbReference type="ARBA" id="ARBA00022553"/>
    </source>
</evidence>
<dbReference type="SUPFAM" id="SSF46894">
    <property type="entry name" value="C-terminal effector domain of the bipartite response regulators"/>
    <property type="match status" value="1"/>
</dbReference>
<dbReference type="PRINTS" id="PR00038">
    <property type="entry name" value="HTHLUXR"/>
</dbReference>
<evidence type="ECO:0000259" key="5">
    <source>
        <dbReference type="PROSITE" id="PS50110"/>
    </source>
</evidence>